<sequence>MYTALVNRTNTPTHPIAPIAAHRATSLPLPPTLWVATSAHTAIANHDPRSDKHHPSLPRVRPDRSRARNHRRVSCPRSRACKHSWSRHSDRARAQSERPRRSVRDPTRQPHPDDRSRRRFRAKLPRNVRGDVEHVASGDFVRLMILVGVHIPVRRERAREAKCDGGEEKYNVERVVHRDDGRDRRRDEDCGSTCAFAWLSIYSSQSVAGTLG</sequence>
<evidence type="ECO:0000256" key="1">
    <source>
        <dbReference type="SAM" id="MobiDB-lite"/>
    </source>
</evidence>
<accession>A0A1Y5I559</accession>
<feature type="compositionally biased region" description="Basic and acidic residues" evidence="1">
    <location>
        <begin position="87"/>
        <end position="116"/>
    </location>
</feature>
<protein>
    <submittedName>
        <fullName evidence="2">Uncharacterized protein</fullName>
    </submittedName>
</protein>
<evidence type="ECO:0000313" key="2">
    <source>
        <dbReference type="EMBL" id="OUS43837.1"/>
    </source>
</evidence>
<name>A0A1Y5I559_OSTTA</name>
<organism evidence="2">
    <name type="scientific">Ostreococcus tauri</name>
    <name type="common">Marine green alga</name>
    <dbReference type="NCBI Taxonomy" id="70448"/>
    <lineage>
        <taxon>Eukaryota</taxon>
        <taxon>Viridiplantae</taxon>
        <taxon>Chlorophyta</taxon>
        <taxon>Mamiellophyceae</taxon>
        <taxon>Mamiellales</taxon>
        <taxon>Bathycoccaceae</taxon>
        <taxon>Ostreococcus</taxon>
    </lineage>
</organism>
<dbReference type="Proteomes" id="UP000195557">
    <property type="component" value="Unassembled WGS sequence"/>
</dbReference>
<reference evidence="2" key="1">
    <citation type="submission" date="2017-04" db="EMBL/GenBank/DDBJ databases">
        <title>Population genomics of picophytoplankton unveils novel chromosome hypervariability.</title>
        <authorList>
            <consortium name="DOE Joint Genome Institute"/>
            <person name="Blanc-Mathieu R."/>
            <person name="Krasovec M."/>
            <person name="Hebrard M."/>
            <person name="Yau S."/>
            <person name="Desgranges E."/>
            <person name="Martin J."/>
            <person name="Schackwitz W."/>
            <person name="Kuo A."/>
            <person name="Salin G."/>
            <person name="Donnadieu C."/>
            <person name="Desdevises Y."/>
            <person name="Sanchez-Ferandin S."/>
            <person name="Moreau H."/>
            <person name="Rivals E."/>
            <person name="Grigoriev I.V."/>
            <person name="Grimsley N."/>
            <person name="Eyre-Walker A."/>
            <person name="Piganeau G."/>
        </authorList>
    </citation>
    <scope>NUCLEOTIDE SEQUENCE [LARGE SCALE GENOMIC DNA]</scope>
    <source>
        <strain evidence="2">RCC 1115</strain>
    </source>
</reference>
<feature type="region of interest" description="Disordered" evidence="1">
    <location>
        <begin position="45"/>
        <end position="119"/>
    </location>
</feature>
<feature type="compositionally biased region" description="Basic and acidic residues" evidence="1">
    <location>
        <begin position="46"/>
        <end position="66"/>
    </location>
</feature>
<feature type="compositionally biased region" description="Basic residues" evidence="1">
    <location>
        <begin position="67"/>
        <end position="86"/>
    </location>
</feature>
<dbReference type="AlphaFoldDB" id="A0A1Y5I559"/>
<proteinExistence type="predicted"/>
<dbReference type="EMBL" id="KZ155826">
    <property type="protein sequence ID" value="OUS43837.1"/>
    <property type="molecule type" value="Genomic_DNA"/>
</dbReference>
<gene>
    <name evidence="2" type="ORF">BE221DRAFT_79123</name>
</gene>